<keyword evidence="2" id="KW-0472">Membrane</keyword>
<evidence type="ECO:0000256" key="1">
    <source>
        <dbReference type="SAM" id="MobiDB-lite"/>
    </source>
</evidence>
<dbReference type="PANTHER" id="PTHR36004:SF1">
    <property type="entry name" value="AT-RICH INTERACTIVE DOMAIN PROTEIN"/>
    <property type="match status" value="1"/>
</dbReference>
<dbReference type="PANTHER" id="PTHR36004">
    <property type="entry name" value="AT-RICH INTERACTIVE DOMAIN PROTEIN"/>
    <property type="match status" value="1"/>
</dbReference>
<keyword evidence="2" id="KW-1133">Transmembrane helix</keyword>
<dbReference type="AlphaFoldDB" id="A0A6V7PP52"/>
<feature type="region of interest" description="Disordered" evidence="1">
    <location>
        <begin position="46"/>
        <end position="132"/>
    </location>
</feature>
<name>A0A6V7PP52_ANACO</name>
<reference evidence="3" key="1">
    <citation type="submission" date="2020-07" db="EMBL/GenBank/DDBJ databases">
        <authorList>
            <person name="Lin J."/>
        </authorList>
    </citation>
    <scope>NUCLEOTIDE SEQUENCE</scope>
</reference>
<sequence>MLAAAAAADAGAATSAAAAAASSTLSVSLARLCPLATATTHRLHVSPHLPHVREPYARRPSPPPPPPPPLLPRPEPPLPLLLRRRRPRRPPCGAGEEGPVVPHPAPAARQARQERRRRHPTTTTKEQDEEEEAEMVEMEIEASGFPMELSPGPMPQLPGEQPDFWEGPRWDALGFFVQYQWAFGIVFALIACGIAVSTYNEGATDFRDTPAYKESIQSRELLEEPESSNSDVFEGNPTEVAPSSSSLAEDNLLQLLLSFAPFLLAAAAAAVLALATCGRGVENLDPQADERARELALYLFGPRPEEFGEPTTPRLVAQKNDHG</sequence>
<keyword evidence="2" id="KW-0812">Transmembrane</keyword>
<organism evidence="3">
    <name type="scientific">Ananas comosus var. bracteatus</name>
    <name type="common">red pineapple</name>
    <dbReference type="NCBI Taxonomy" id="296719"/>
    <lineage>
        <taxon>Eukaryota</taxon>
        <taxon>Viridiplantae</taxon>
        <taxon>Streptophyta</taxon>
        <taxon>Embryophyta</taxon>
        <taxon>Tracheophyta</taxon>
        <taxon>Spermatophyta</taxon>
        <taxon>Magnoliopsida</taxon>
        <taxon>Liliopsida</taxon>
        <taxon>Poales</taxon>
        <taxon>Bromeliaceae</taxon>
        <taxon>Bromelioideae</taxon>
        <taxon>Ananas</taxon>
    </lineage>
</organism>
<dbReference type="EMBL" id="LR862150">
    <property type="protein sequence ID" value="CAD1832630.1"/>
    <property type="molecule type" value="Genomic_DNA"/>
</dbReference>
<evidence type="ECO:0000313" key="3">
    <source>
        <dbReference type="EMBL" id="CAD1832630.1"/>
    </source>
</evidence>
<evidence type="ECO:0000256" key="2">
    <source>
        <dbReference type="SAM" id="Phobius"/>
    </source>
</evidence>
<feature type="compositionally biased region" description="Pro residues" evidence="1">
    <location>
        <begin position="60"/>
        <end position="79"/>
    </location>
</feature>
<feature type="transmembrane region" description="Helical" evidence="2">
    <location>
        <begin position="252"/>
        <end position="275"/>
    </location>
</feature>
<protein>
    <submittedName>
        <fullName evidence="3">Uncharacterized protein</fullName>
    </submittedName>
</protein>
<feature type="region of interest" description="Disordered" evidence="1">
    <location>
        <begin position="303"/>
        <end position="323"/>
    </location>
</feature>
<feature type="region of interest" description="Disordered" evidence="1">
    <location>
        <begin position="218"/>
        <end position="244"/>
    </location>
</feature>
<gene>
    <name evidence="3" type="ORF">CB5_LOCUS15841</name>
</gene>
<proteinExistence type="predicted"/>
<accession>A0A6V7PP52</accession>